<dbReference type="EMBL" id="JTDL01000145">
    <property type="protein sequence ID" value="KHL01020.1"/>
    <property type="molecule type" value="Genomic_DNA"/>
</dbReference>
<evidence type="ECO:0000313" key="2">
    <source>
        <dbReference type="EMBL" id="KHL01020.1"/>
    </source>
</evidence>
<sequence>MIALNLIAALLMLASGVLSLSSHIMLGILQFVACMLAVLNALILYQKRRREPLTNSTGRTS</sequence>
<evidence type="ECO:0000313" key="3">
    <source>
        <dbReference type="Proteomes" id="UP000030982"/>
    </source>
</evidence>
<protein>
    <submittedName>
        <fullName evidence="2">Uncharacterized protein</fullName>
    </submittedName>
</protein>
<keyword evidence="1" id="KW-1133">Transmembrane helix</keyword>
<name>A0A0B2ABR4_9MICC</name>
<keyword evidence="3" id="KW-1185">Reference proteome</keyword>
<reference evidence="2 3" key="1">
    <citation type="submission" date="2014-09" db="EMBL/GenBank/DDBJ databases">
        <title>Genome sequence of Sinomonas sp. MUSC 117.</title>
        <authorList>
            <person name="Lee L.-H."/>
        </authorList>
    </citation>
    <scope>NUCLEOTIDE SEQUENCE [LARGE SCALE GENOMIC DNA]</scope>
    <source>
        <strain evidence="2 3">MUSC 117</strain>
    </source>
</reference>
<keyword evidence="1" id="KW-0812">Transmembrane</keyword>
<keyword evidence="1" id="KW-0472">Membrane</keyword>
<gene>
    <name evidence="2" type="ORF">LK10_17825</name>
</gene>
<dbReference type="Proteomes" id="UP000030982">
    <property type="component" value="Unassembled WGS sequence"/>
</dbReference>
<evidence type="ECO:0000256" key="1">
    <source>
        <dbReference type="SAM" id="Phobius"/>
    </source>
</evidence>
<accession>A0A0B2ABR4</accession>
<dbReference type="AlphaFoldDB" id="A0A0B2ABR4"/>
<proteinExistence type="predicted"/>
<feature type="transmembrane region" description="Helical" evidence="1">
    <location>
        <begin position="29"/>
        <end position="45"/>
    </location>
</feature>
<comment type="caution">
    <text evidence="2">The sequence shown here is derived from an EMBL/GenBank/DDBJ whole genome shotgun (WGS) entry which is preliminary data.</text>
</comment>
<organism evidence="2 3">
    <name type="scientific">Sinomonas humi</name>
    <dbReference type="NCBI Taxonomy" id="1338436"/>
    <lineage>
        <taxon>Bacteria</taxon>
        <taxon>Bacillati</taxon>
        <taxon>Actinomycetota</taxon>
        <taxon>Actinomycetes</taxon>
        <taxon>Micrococcales</taxon>
        <taxon>Micrococcaceae</taxon>
        <taxon>Sinomonas</taxon>
    </lineage>
</organism>